<gene>
    <name evidence="1" type="ORF">DERYTH_LOCUS8228</name>
</gene>
<proteinExistence type="predicted"/>
<organism evidence="1 2">
    <name type="scientific">Dentiscutata erythropus</name>
    <dbReference type="NCBI Taxonomy" id="1348616"/>
    <lineage>
        <taxon>Eukaryota</taxon>
        <taxon>Fungi</taxon>
        <taxon>Fungi incertae sedis</taxon>
        <taxon>Mucoromycota</taxon>
        <taxon>Glomeromycotina</taxon>
        <taxon>Glomeromycetes</taxon>
        <taxon>Diversisporales</taxon>
        <taxon>Gigasporaceae</taxon>
        <taxon>Dentiscutata</taxon>
    </lineage>
</organism>
<accession>A0A9N9CVN5</accession>
<protein>
    <submittedName>
        <fullName evidence="1">22625_t:CDS:1</fullName>
    </submittedName>
</protein>
<keyword evidence="2" id="KW-1185">Reference proteome</keyword>
<dbReference type="EMBL" id="CAJVPY010004196">
    <property type="protein sequence ID" value="CAG8612792.1"/>
    <property type="molecule type" value="Genomic_DNA"/>
</dbReference>
<dbReference type="AlphaFoldDB" id="A0A9N9CVN5"/>
<evidence type="ECO:0000313" key="2">
    <source>
        <dbReference type="Proteomes" id="UP000789405"/>
    </source>
</evidence>
<dbReference type="OrthoDB" id="5553476at2759"/>
<comment type="caution">
    <text evidence="1">The sequence shown here is derived from an EMBL/GenBank/DDBJ whole genome shotgun (WGS) entry which is preliminary data.</text>
</comment>
<dbReference type="Proteomes" id="UP000789405">
    <property type="component" value="Unassembled WGS sequence"/>
</dbReference>
<evidence type="ECO:0000313" key="1">
    <source>
        <dbReference type="EMBL" id="CAG8612792.1"/>
    </source>
</evidence>
<name>A0A9N9CVN5_9GLOM</name>
<reference evidence="1" key="1">
    <citation type="submission" date="2021-06" db="EMBL/GenBank/DDBJ databases">
        <authorList>
            <person name="Kallberg Y."/>
            <person name="Tangrot J."/>
            <person name="Rosling A."/>
        </authorList>
    </citation>
    <scope>NUCLEOTIDE SEQUENCE</scope>
    <source>
        <strain evidence="1">MA453B</strain>
    </source>
</reference>
<sequence>MSLKPYKQASSTVIVLSEHYNKNIPHSFNRKEIKDHREDGILLEIH</sequence>